<dbReference type="Proteomes" id="UP000323039">
    <property type="component" value="Unassembled WGS sequence"/>
</dbReference>
<evidence type="ECO:0000259" key="3">
    <source>
        <dbReference type="PROSITE" id="PS51898"/>
    </source>
</evidence>
<dbReference type="PROSITE" id="PS51898">
    <property type="entry name" value="TYR_RECOMBINASE"/>
    <property type="match status" value="1"/>
</dbReference>
<proteinExistence type="predicted"/>
<organism evidence="4 5">
    <name type="scientific">Streptococcus cristatus</name>
    <dbReference type="NCBI Taxonomy" id="45634"/>
    <lineage>
        <taxon>Bacteria</taxon>
        <taxon>Bacillati</taxon>
        <taxon>Bacillota</taxon>
        <taxon>Bacilli</taxon>
        <taxon>Lactobacillales</taxon>
        <taxon>Streptococcaceae</taxon>
        <taxon>Streptococcus</taxon>
    </lineage>
</organism>
<comment type="caution">
    <text evidence="4">The sequence shown here is derived from an EMBL/GenBank/DDBJ whole genome shotgun (WGS) entry which is preliminary data.</text>
</comment>
<dbReference type="GO" id="GO:0006310">
    <property type="term" value="P:DNA recombination"/>
    <property type="evidence" value="ECO:0007669"/>
    <property type="project" value="UniProtKB-KW"/>
</dbReference>
<dbReference type="GO" id="GO:0015074">
    <property type="term" value="P:DNA integration"/>
    <property type="evidence" value="ECO:0007669"/>
    <property type="project" value="InterPro"/>
</dbReference>
<evidence type="ECO:0000256" key="1">
    <source>
        <dbReference type="ARBA" id="ARBA00023172"/>
    </source>
</evidence>
<dbReference type="SUPFAM" id="SSF56349">
    <property type="entry name" value="DNA breaking-rejoining enzymes"/>
    <property type="match status" value="1"/>
</dbReference>
<dbReference type="PANTHER" id="PTHR30349">
    <property type="entry name" value="PHAGE INTEGRASE-RELATED"/>
    <property type="match status" value="1"/>
</dbReference>
<dbReference type="EMBL" id="VSJJ01000021">
    <property type="protein sequence ID" value="KAA0963153.1"/>
    <property type="molecule type" value="Genomic_DNA"/>
</dbReference>
<dbReference type="Pfam" id="PF00589">
    <property type="entry name" value="Phage_integrase"/>
    <property type="match status" value="1"/>
</dbReference>
<evidence type="ECO:0000256" key="2">
    <source>
        <dbReference type="SAM" id="Coils"/>
    </source>
</evidence>
<sequence>MYLLFKTGMRFGELVALIWEDINFDEKVIKTYRRYNTSTRQFVPPKNQTSIRNIPISDEEINILKALKQEQVRLNNELRIININNFIFQHYGYVQDIPNNATVNKELRKILIRLDILPIITTKGARHTYGSYLWHNQIDLGVIARILGHKDISMLVEVYGHTLQEKINDEFDNVRKLL</sequence>
<keyword evidence="2" id="KW-0175">Coiled coil</keyword>
<dbReference type="InterPro" id="IPR050090">
    <property type="entry name" value="Tyrosine_recombinase_XerCD"/>
</dbReference>
<dbReference type="InterPro" id="IPR011010">
    <property type="entry name" value="DNA_brk_join_enz"/>
</dbReference>
<feature type="domain" description="Tyr recombinase" evidence="3">
    <location>
        <begin position="1"/>
        <end position="172"/>
    </location>
</feature>
<dbReference type="GO" id="GO:0003677">
    <property type="term" value="F:DNA binding"/>
    <property type="evidence" value="ECO:0007669"/>
    <property type="project" value="InterPro"/>
</dbReference>
<dbReference type="InterPro" id="IPR013762">
    <property type="entry name" value="Integrase-like_cat_sf"/>
</dbReference>
<dbReference type="InterPro" id="IPR002104">
    <property type="entry name" value="Integrase_catalytic"/>
</dbReference>
<dbReference type="CDD" id="cd01189">
    <property type="entry name" value="INT_ICEBs1_C_like"/>
    <property type="match status" value="1"/>
</dbReference>
<accession>A0A5B0D8V3</accession>
<dbReference type="AlphaFoldDB" id="A0A5B0D8V3"/>
<dbReference type="PANTHER" id="PTHR30349:SF64">
    <property type="entry name" value="PROPHAGE INTEGRASE INTD-RELATED"/>
    <property type="match status" value="1"/>
</dbReference>
<gene>
    <name evidence="4" type="ORF">FXF62_10645</name>
</gene>
<keyword evidence="1" id="KW-0233">DNA recombination</keyword>
<name>A0A5B0D8V3_STRCR</name>
<evidence type="ECO:0000313" key="5">
    <source>
        <dbReference type="Proteomes" id="UP000323039"/>
    </source>
</evidence>
<reference evidence="4 5" key="1">
    <citation type="submission" date="2019-08" db="EMBL/GenBank/DDBJ databases">
        <title>Genome sequence and analysis of Streptococcus cristatus strain S22 isolated from throat swab of children scarlet fever in Hangzhou, China.</title>
        <authorList>
            <person name="Huang Y."/>
            <person name="Xie L."/>
        </authorList>
    </citation>
    <scope>NUCLEOTIDE SEQUENCE [LARGE SCALE GENOMIC DNA]</scope>
    <source>
        <strain evidence="4 5">S22</strain>
    </source>
</reference>
<feature type="coiled-coil region" evidence="2">
    <location>
        <begin position="57"/>
        <end position="84"/>
    </location>
</feature>
<protein>
    <submittedName>
        <fullName evidence="4">Site-specific integrase</fullName>
    </submittedName>
</protein>
<evidence type="ECO:0000313" key="4">
    <source>
        <dbReference type="EMBL" id="KAA0963153.1"/>
    </source>
</evidence>
<dbReference type="Gene3D" id="1.10.443.10">
    <property type="entry name" value="Intergrase catalytic core"/>
    <property type="match status" value="1"/>
</dbReference>